<proteinExistence type="predicted"/>
<evidence type="ECO:0000313" key="2">
    <source>
        <dbReference type="Proteomes" id="UP001295740"/>
    </source>
</evidence>
<gene>
    <name evidence="1" type="ORF">KHLLAP_LOCUS9155</name>
</gene>
<sequence>MSGGVDKVDSDPEGPRNIGKWVRNGCTAFGLVEWTTAAPAALNKYLATVTERISTEANRPEEAHTLKIEALFYDETRTALIYQCSQKPTDLREVLLHVPKPSVDDRRALGRIIATQVRSLYVHFQIHHTALRTESFVFFGDPNKLDLTKPYVLDWARQAAPDMYQHPAYQADEPLWPYQVWSLMMVLSEIAEWRPLDGAFQDEAGLRSRKLARKQLVTSPDWKGATTAEIFKYGFGLLEKDRKTLQQYSRWDVKCFYDKLCELLALP</sequence>
<keyword evidence="2" id="KW-1185">Reference proteome</keyword>
<accession>A0AAI8YL19</accession>
<comment type="caution">
    <text evidence="1">The sequence shown here is derived from an EMBL/GenBank/DDBJ whole genome shotgun (WGS) entry which is preliminary data.</text>
</comment>
<reference evidence="1" key="1">
    <citation type="submission" date="2023-10" db="EMBL/GenBank/DDBJ databases">
        <authorList>
            <person name="Hackl T."/>
        </authorList>
    </citation>
    <scope>NUCLEOTIDE SEQUENCE</scope>
</reference>
<name>A0AAI8YL19_9PEZI</name>
<protein>
    <submittedName>
        <fullName evidence="1">Uu.00g137130.m01.CDS01</fullName>
    </submittedName>
</protein>
<dbReference type="Proteomes" id="UP001295740">
    <property type="component" value="Unassembled WGS sequence"/>
</dbReference>
<dbReference type="EMBL" id="CAUWAG010000012">
    <property type="protein sequence ID" value="CAJ2508687.1"/>
    <property type="molecule type" value="Genomic_DNA"/>
</dbReference>
<organism evidence="1 2">
    <name type="scientific">Anthostomella pinea</name>
    <dbReference type="NCBI Taxonomy" id="933095"/>
    <lineage>
        <taxon>Eukaryota</taxon>
        <taxon>Fungi</taxon>
        <taxon>Dikarya</taxon>
        <taxon>Ascomycota</taxon>
        <taxon>Pezizomycotina</taxon>
        <taxon>Sordariomycetes</taxon>
        <taxon>Xylariomycetidae</taxon>
        <taxon>Xylariales</taxon>
        <taxon>Xylariaceae</taxon>
        <taxon>Anthostomella</taxon>
    </lineage>
</organism>
<dbReference type="AlphaFoldDB" id="A0AAI8YL19"/>
<evidence type="ECO:0000313" key="1">
    <source>
        <dbReference type="EMBL" id="CAJ2508687.1"/>
    </source>
</evidence>